<sequence length="150" mass="16518">MEEDMVSFNSVSLFVVNLLYHEPNNVTIGLGGIGLGAAVALYYASSYTTGVVNINLQFIIGINGWLPAWRNLESITNHYGSTSFAPSLPILLTHGNSDNIVPFQVGNRSAEILRMAGFPVIFIENEGDHYPIIPQVIDDVRSWLTTYFPV</sequence>
<feature type="transmembrane region" description="Helical" evidence="1">
    <location>
        <begin position="26"/>
        <end position="44"/>
    </location>
</feature>
<feature type="domain" description="Phospholipase/carboxylesterase/thioesterase" evidence="2">
    <location>
        <begin position="24"/>
        <end position="142"/>
    </location>
</feature>
<dbReference type="PANTHER" id="PTHR46234">
    <property type="entry name" value="ALPHA/BETA-HYDROLASES SUPERFAMILY PROTEIN"/>
    <property type="match status" value="1"/>
</dbReference>
<reference evidence="3" key="1">
    <citation type="journal article" date="2014" name="Nat. Commun.">
        <title>The emerging biofuel crop Camelina sativa retains a highly undifferentiated hexaploid genome structure.</title>
        <authorList>
            <person name="Kagale S."/>
            <person name="Koh C."/>
            <person name="Nixon J."/>
            <person name="Bollina V."/>
            <person name="Clarke W.E."/>
            <person name="Tuteja R."/>
            <person name="Spillane C."/>
            <person name="Robinson S.J."/>
            <person name="Links M.G."/>
            <person name="Clarke C."/>
            <person name="Higgins E.E."/>
            <person name="Huebert T."/>
            <person name="Sharpe A.G."/>
            <person name="Parkin I.A."/>
        </authorList>
    </citation>
    <scope>NUCLEOTIDE SEQUENCE [LARGE SCALE GENOMIC DNA]</scope>
    <source>
        <strain evidence="3">cv. DH55</strain>
    </source>
</reference>
<keyword evidence="1" id="KW-0812">Transmembrane</keyword>
<organism evidence="3 4">
    <name type="scientific">Camelina sativa</name>
    <name type="common">False flax</name>
    <name type="synonym">Myagrum sativum</name>
    <dbReference type="NCBI Taxonomy" id="90675"/>
    <lineage>
        <taxon>Eukaryota</taxon>
        <taxon>Viridiplantae</taxon>
        <taxon>Streptophyta</taxon>
        <taxon>Embryophyta</taxon>
        <taxon>Tracheophyta</taxon>
        <taxon>Spermatophyta</taxon>
        <taxon>Magnoliopsida</taxon>
        <taxon>eudicotyledons</taxon>
        <taxon>Gunneridae</taxon>
        <taxon>Pentapetalae</taxon>
        <taxon>rosids</taxon>
        <taxon>malvids</taxon>
        <taxon>Brassicales</taxon>
        <taxon>Brassicaceae</taxon>
        <taxon>Camelineae</taxon>
        <taxon>Camelina</taxon>
    </lineage>
</organism>
<gene>
    <name evidence="4" type="primary">LOC104729492</name>
</gene>
<evidence type="ECO:0000313" key="3">
    <source>
        <dbReference type="Proteomes" id="UP000694864"/>
    </source>
</evidence>
<dbReference type="RefSeq" id="XP_019089001.1">
    <property type="nucleotide sequence ID" value="XM_019233456.1"/>
</dbReference>
<dbReference type="Gene3D" id="3.40.50.1820">
    <property type="entry name" value="alpha/beta hydrolase"/>
    <property type="match status" value="1"/>
</dbReference>
<keyword evidence="1" id="KW-1133">Transmembrane helix</keyword>
<accession>A0ABM1QQG3</accession>
<dbReference type="GeneID" id="104729492"/>
<dbReference type="InterPro" id="IPR003140">
    <property type="entry name" value="PLipase/COase/thioEstase"/>
</dbReference>
<dbReference type="Proteomes" id="UP000694864">
    <property type="component" value="Chromosome 12"/>
</dbReference>
<dbReference type="Pfam" id="PF02230">
    <property type="entry name" value="Abhydrolase_2"/>
    <property type="match status" value="1"/>
</dbReference>
<evidence type="ECO:0000313" key="4">
    <source>
        <dbReference type="RefSeq" id="XP_019089001.1"/>
    </source>
</evidence>
<proteinExistence type="predicted"/>
<evidence type="ECO:0000256" key="1">
    <source>
        <dbReference type="SAM" id="Phobius"/>
    </source>
</evidence>
<reference evidence="4" key="2">
    <citation type="submission" date="2025-08" db="UniProtKB">
        <authorList>
            <consortium name="RefSeq"/>
        </authorList>
    </citation>
    <scope>IDENTIFICATION</scope>
    <source>
        <tissue evidence="4">Leaf</tissue>
    </source>
</reference>
<evidence type="ECO:0000259" key="2">
    <source>
        <dbReference type="Pfam" id="PF02230"/>
    </source>
</evidence>
<dbReference type="InterPro" id="IPR029058">
    <property type="entry name" value="AB_hydrolase_fold"/>
</dbReference>
<keyword evidence="1" id="KW-0472">Membrane</keyword>
<dbReference type="SUPFAM" id="SSF53474">
    <property type="entry name" value="alpha/beta-Hydrolases"/>
    <property type="match status" value="1"/>
</dbReference>
<name>A0ABM1QQG3_CAMSA</name>
<protein>
    <submittedName>
        <fullName evidence="4">Acyl-protein thioesterase 1-like</fullName>
    </submittedName>
</protein>
<keyword evidence="3" id="KW-1185">Reference proteome</keyword>